<evidence type="ECO:0000259" key="3">
    <source>
        <dbReference type="PROSITE" id="PS51898"/>
    </source>
</evidence>
<dbReference type="EMBL" id="ABOX02000062">
    <property type="protein sequence ID" value="EEF57617.1"/>
    <property type="molecule type" value="Genomic_DNA"/>
</dbReference>
<sequence length="401" mass="46364">MRLKHRYWLYQREDGCYYLEDTQTRKRESLRTKDAVEAERLRDARNQSVEQPALNLALAKTYLSAIDPNLAGRTWAVVIEEFCNRGKESTRARNQRAIARKNFDLLRHKKLVETTADDFRTILKTMGAFNNHILRCLHNLALGLGWLHWPIIPPKLWPQPKEKEKRGITREEHAKVLQSEQDRERRLYYELLWETGASQSDAALMRAENIDWNKRELFYLRSKTGEPARLVIGLRMEAILRQLPATGPLFCRQSALSSSDRAAEFSRRCRVVGIKGVSLHSYRYAWAQRTLESAYPERYAQEALGHASKAVHRMYAKSRNVKIPPLEDYENRPGSGNVIPLRFEQPCDPAPTSQASSVALVKGHSKYGVAFDHFWLTSLILLFLNVCLSIIPRLGLHFREP</sequence>
<evidence type="ECO:0000256" key="1">
    <source>
        <dbReference type="ARBA" id="ARBA00023172"/>
    </source>
</evidence>
<dbReference type="GO" id="GO:0003677">
    <property type="term" value="F:DNA binding"/>
    <property type="evidence" value="ECO:0007669"/>
    <property type="project" value="InterPro"/>
</dbReference>
<keyword evidence="2" id="KW-1133">Transmembrane helix</keyword>
<dbReference type="OrthoDB" id="1493636at2"/>
<keyword evidence="2" id="KW-0812">Transmembrane</keyword>
<dbReference type="InterPro" id="IPR002104">
    <property type="entry name" value="Integrase_catalytic"/>
</dbReference>
<keyword evidence="2" id="KW-0472">Membrane</keyword>
<dbReference type="RefSeq" id="WP_007418363.1">
    <property type="nucleotide sequence ID" value="NZ_ABOX02000062.1"/>
</dbReference>
<dbReference type="InterPro" id="IPR011010">
    <property type="entry name" value="DNA_brk_join_enz"/>
</dbReference>
<evidence type="ECO:0000313" key="4">
    <source>
        <dbReference type="EMBL" id="EEF57617.1"/>
    </source>
</evidence>
<dbReference type="Pfam" id="PF00589">
    <property type="entry name" value="Phage_integrase"/>
    <property type="match status" value="1"/>
</dbReference>
<keyword evidence="5" id="KW-1185">Reference proteome</keyword>
<dbReference type="Proteomes" id="UP000003688">
    <property type="component" value="Unassembled WGS sequence"/>
</dbReference>
<organism evidence="4 5">
    <name type="scientific">Pedosphaera parvula (strain Ellin514)</name>
    <dbReference type="NCBI Taxonomy" id="320771"/>
    <lineage>
        <taxon>Bacteria</taxon>
        <taxon>Pseudomonadati</taxon>
        <taxon>Verrucomicrobiota</taxon>
        <taxon>Pedosphaerae</taxon>
        <taxon>Pedosphaerales</taxon>
        <taxon>Pedosphaeraceae</taxon>
        <taxon>Pedosphaera</taxon>
    </lineage>
</organism>
<accession>B9XRD0</accession>
<dbReference type="GO" id="GO:0015074">
    <property type="term" value="P:DNA integration"/>
    <property type="evidence" value="ECO:0007669"/>
    <property type="project" value="InterPro"/>
</dbReference>
<dbReference type="STRING" id="320771.Cflav_PD0485"/>
<feature type="transmembrane region" description="Helical" evidence="2">
    <location>
        <begin position="374"/>
        <end position="396"/>
    </location>
</feature>
<reference evidence="4 5" key="1">
    <citation type="journal article" date="2011" name="J. Bacteriol.">
        <title>Genome sequence of 'Pedosphaera parvula' Ellin514, an aerobic Verrucomicrobial isolate from pasture soil.</title>
        <authorList>
            <person name="Kant R."/>
            <person name="van Passel M.W."/>
            <person name="Sangwan P."/>
            <person name="Palva A."/>
            <person name="Lucas S."/>
            <person name="Copeland A."/>
            <person name="Lapidus A."/>
            <person name="Glavina Del Rio T."/>
            <person name="Dalin E."/>
            <person name="Tice H."/>
            <person name="Bruce D."/>
            <person name="Goodwin L."/>
            <person name="Pitluck S."/>
            <person name="Chertkov O."/>
            <person name="Larimer F.W."/>
            <person name="Land M.L."/>
            <person name="Hauser L."/>
            <person name="Brettin T.S."/>
            <person name="Detter J.C."/>
            <person name="Han S."/>
            <person name="de Vos W.M."/>
            <person name="Janssen P.H."/>
            <person name="Smidt H."/>
        </authorList>
    </citation>
    <scope>NUCLEOTIDE SEQUENCE [LARGE SCALE GENOMIC DNA]</scope>
    <source>
        <strain evidence="4 5">Ellin514</strain>
    </source>
</reference>
<dbReference type="Gene3D" id="1.10.443.10">
    <property type="entry name" value="Intergrase catalytic core"/>
    <property type="match status" value="1"/>
</dbReference>
<comment type="caution">
    <text evidence="4">The sequence shown here is derived from an EMBL/GenBank/DDBJ whole genome shotgun (WGS) entry which is preliminary data.</text>
</comment>
<dbReference type="AlphaFoldDB" id="B9XRD0"/>
<dbReference type="InterPro" id="IPR050090">
    <property type="entry name" value="Tyrosine_recombinase_XerCD"/>
</dbReference>
<dbReference type="GO" id="GO:0006310">
    <property type="term" value="P:DNA recombination"/>
    <property type="evidence" value="ECO:0007669"/>
    <property type="project" value="UniProtKB-KW"/>
</dbReference>
<evidence type="ECO:0000313" key="5">
    <source>
        <dbReference type="Proteomes" id="UP000003688"/>
    </source>
</evidence>
<feature type="domain" description="Tyr recombinase" evidence="3">
    <location>
        <begin position="163"/>
        <end position="328"/>
    </location>
</feature>
<name>B9XRD0_PEDPL</name>
<evidence type="ECO:0000256" key="2">
    <source>
        <dbReference type="SAM" id="Phobius"/>
    </source>
</evidence>
<proteinExistence type="predicted"/>
<dbReference type="SUPFAM" id="SSF56349">
    <property type="entry name" value="DNA breaking-rejoining enzymes"/>
    <property type="match status" value="1"/>
</dbReference>
<dbReference type="InterPro" id="IPR013762">
    <property type="entry name" value="Integrase-like_cat_sf"/>
</dbReference>
<keyword evidence="1" id="KW-0233">DNA recombination</keyword>
<dbReference type="PANTHER" id="PTHR30349">
    <property type="entry name" value="PHAGE INTEGRASE-RELATED"/>
    <property type="match status" value="1"/>
</dbReference>
<gene>
    <name evidence="4" type="ORF">Cflav_PD0485</name>
</gene>
<protein>
    <submittedName>
        <fullName evidence="4">Integrase family protein</fullName>
    </submittedName>
</protein>
<dbReference type="PROSITE" id="PS51898">
    <property type="entry name" value="TYR_RECOMBINASE"/>
    <property type="match status" value="1"/>
</dbReference>